<gene>
    <name evidence="5" type="ORF">ACFOX3_18190</name>
</gene>
<dbReference type="Gene3D" id="2.40.160.10">
    <property type="entry name" value="Porin"/>
    <property type="match status" value="1"/>
</dbReference>
<dbReference type="RefSeq" id="WP_290262431.1">
    <property type="nucleotide sequence ID" value="NZ_JAUFQG010000004.1"/>
</dbReference>
<dbReference type="Proteomes" id="UP001595840">
    <property type="component" value="Unassembled WGS sequence"/>
</dbReference>
<protein>
    <submittedName>
        <fullName evidence="5">OprD family outer membrane porin</fullName>
    </submittedName>
</protein>
<dbReference type="Pfam" id="PF03573">
    <property type="entry name" value="OprD"/>
    <property type="match status" value="1"/>
</dbReference>
<dbReference type="PANTHER" id="PTHR34596:SF2">
    <property type="entry name" value="CHITOPORIN"/>
    <property type="match status" value="1"/>
</dbReference>
<keyword evidence="3 4" id="KW-0732">Signal</keyword>
<keyword evidence="2" id="KW-0813">Transport</keyword>
<dbReference type="InterPro" id="IPR023614">
    <property type="entry name" value="Porin_dom_sf"/>
</dbReference>
<keyword evidence="6" id="KW-1185">Reference proteome</keyword>
<sequence length="457" mass="51382">MLRLIKNRSSTLLPPLCLLCTAALSTLATLADDLQGVDALLEPGRAPHQLNLKLRNLYFNKRRDSSSKDSSLINQWGQAAEINYANKQLASFLEVGASAYAALKLYGPDDNRSSDIFEQQADGSLADGYAKIGQLYGKLKFNEHNYLSLGAQVLDYNLLESSASRATPSTFLHRAVHLGKGGWSGHYLYTDRWSPRYANNYEKFTNNAGDTISNIQIAGISYANDQLYFIGEVGRADAYLERQSINTGYRFKVNSKTKLNVNLRYHAAQDAGALYDSTFGGRRAGTGLDGRKVSLLAEYEGEKFHIGTMLARNGKDGFDGYWYSKDHGTLRDWSQRQVSEFVAADERIFHIQTRYDMNDTLPGFQWALTYTRGTGARASKDYESNPDNDAVEGSEWEVNLVLEYDFVHQGVKGLTFRYIGAYYQNTIDTVDIWNNSIARSNDDDSDNRFYLDYTIAF</sequence>
<dbReference type="PANTHER" id="PTHR34596">
    <property type="entry name" value="CHITOPORIN"/>
    <property type="match status" value="1"/>
</dbReference>
<evidence type="ECO:0000256" key="3">
    <source>
        <dbReference type="ARBA" id="ARBA00022729"/>
    </source>
</evidence>
<evidence type="ECO:0000256" key="1">
    <source>
        <dbReference type="ARBA" id="ARBA00009075"/>
    </source>
</evidence>
<evidence type="ECO:0000256" key="4">
    <source>
        <dbReference type="SAM" id="SignalP"/>
    </source>
</evidence>
<evidence type="ECO:0000313" key="6">
    <source>
        <dbReference type="Proteomes" id="UP001595840"/>
    </source>
</evidence>
<feature type="chain" id="PRO_5045102175" evidence="4">
    <location>
        <begin position="32"/>
        <end position="457"/>
    </location>
</feature>
<dbReference type="EMBL" id="JBHSCX010000021">
    <property type="protein sequence ID" value="MFC4364246.1"/>
    <property type="molecule type" value="Genomic_DNA"/>
</dbReference>
<accession>A0ABV8V8K4</accession>
<comment type="similarity">
    <text evidence="1">Belongs to the outer membrane porin (Opr) (TC 1.B.25) family.</text>
</comment>
<name>A0ABV8V8K4_9GAMM</name>
<evidence type="ECO:0000256" key="2">
    <source>
        <dbReference type="ARBA" id="ARBA00022448"/>
    </source>
</evidence>
<comment type="caution">
    <text evidence="5">The sequence shown here is derived from an EMBL/GenBank/DDBJ whole genome shotgun (WGS) entry which is preliminary data.</text>
</comment>
<evidence type="ECO:0000313" key="5">
    <source>
        <dbReference type="EMBL" id="MFC4364246.1"/>
    </source>
</evidence>
<organism evidence="5 6">
    <name type="scientific">Simiduia curdlanivorans</name>
    <dbReference type="NCBI Taxonomy" id="1492769"/>
    <lineage>
        <taxon>Bacteria</taxon>
        <taxon>Pseudomonadati</taxon>
        <taxon>Pseudomonadota</taxon>
        <taxon>Gammaproteobacteria</taxon>
        <taxon>Cellvibrionales</taxon>
        <taxon>Cellvibrionaceae</taxon>
        <taxon>Simiduia</taxon>
    </lineage>
</organism>
<feature type="signal peptide" evidence="4">
    <location>
        <begin position="1"/>
        <end position="31"/>
    </location>
</feature>
<reference evidence="6" key="1">
    <citation type="journal article" date="2019" name="Int. J. Syst. Evol. Microbiol.">
        <title>The Global Catalogue of Microorganisms (GCM) 10K type strain sequencing project: providing services to taxonomists for standard genome sequencing and annotation.</title>
        <authorList>
            <consortium name="The Broad Institute Genomics Platform"/>
            <consortium name="The Broad Institute Genome Sequencing Center for Infectious Disease"/>
            <person name="Wu L."/>
            <person name="Ma J."/>
        </authorList>
    </citation>
    <scope>NUCLEOTIDE SEQUENCE [LARGE SCALE GENOMIC DNA]</scope>
    <source>
        <strain evidence="6">CECT 8570</strain>
    </source>
</reference>
<proteinExistence type="inferred from homology"/>
<dbReference type="InterPro" id="IPR005318">
    <property type="entry name" value="OM_porin_bac"/>
</dbReference>